<accession>A0ABW4L324</accession>
<keyword evidence="2" id="KW-0472">Membrane</keyword>
<keyword evidence="2" id="KW-0812">Transmembrane</keyword>
<evidence type="ECO:0000259" key="3">
    <source>
        <dbReference type="Pfam" id="PF10708"/>
    </source>
</evidence>
<dbReference type="Proteomes" id="UP001597277">
    <property type="component" value="Unassembled WGS sequence"/>
</dbReference>
<feature type="region of interest" description="Disordered" evidence="1">
    <location>
        <begin position="295"/>
        <end position="331"/>
    </location>
</feature>
<comment type="caution">
    <text evidence="4">The sequence shown here is derived from an EMBL/GenBank/DDBJ whole genome shotgun (WGS) entry which is preliminary data.</text>
</comment>
<gene>
    <name evidence="4" type="ORF">ACFSE6_08575</name>
</gene>
<protein>
    <submittedName>
        <fullName evidence="4">DUF2510 domain-containing protein</fullName>
    </submittedName>
</protein>
<dbReference type="InterPro" id="IPR018929">
    <property type="entry name" value="DUF2510"/>
</dbReference>
<proteinExistence type="predicted"/>
<feature type="compositionally biased region" description="Low complexity" evidence="1">
    <location>
        <begin position="188"/>
        <end position="201"/>
    </location>
</feature>
<dbReference type="EMBL" id="JBHUEE010000004">
    <property type="protein sequence ID" value="MFD1717886.1"/>
    <property type="molecule type" value="Genomic_DNA"/>
</dbReference>
<dbReference type="RefSeq" id="WP_388005084.1">
    <property type="nucleotide sequence ID" value="NZ_JBHUEE010000004.1"/>
</dbReference>
<evidence type="ECO:0000313" key="4">
    <source>
        <dbReference type="EMBL" id="MFD1717886.1"/>
    </source>
</evidence>
<organism evidence="4 5">
    <name type="scientific">Georgenia deserti</name>
    <dbReference type="NCBI Taxonomy" id="2093781"/>
    <lineage>
        <taxon>Bacteria</taxon>
        <taxon>Bacillati</taxon>
        <taxon>Actinomycetota</taxon>
        <taxon>Actinomycetes</taxon>
        <taxon>Micrococcales</taxon>
        <taxon>Bogoriellaceae</taxon>
        <taxon>Georgenia</taxon>
    </lineage>
</organism>
<evidence type="ECO:0000256" key="1">
    <source>
        <dbReference type="SAM" id="MobiDB-lite"/>
    </source>
</evidence>
<feature type="compositionally biased region" description="Gly residues" evidence="1">
    <location>
        <begin position="178"/>
        <end position="187"/>
    </location>
</feature>
<evidence type="ECO:0000313" key="5">
    <source>
        <dbReference type="Proteomes" id="UP001597277"/>
    </source>
</evidence>
<feature type="region of interest" description="Disordered" evidence="1">
    <location>
        <begin position="231"/>
        <end position="261"/>
    </location>
</feature>
<keyword evidence="5" id="KW-1185">Reference proteome</keyword>
<evidence type="ECO:0000256" key="2">
    <source>
        <dbReference type="SAM" id="Phobius"/>
    </source>
</evidence>
<feature type="transmembrane region" description="Helical" evidence="2">
    <location>
        <begin position="151"/>
        <end position="171"/>
    </location>
</feature>
<feature type="compositionally biased region" description="Polar residues" evidence="1">
    <location>
        <begin position="84"/>
        <end position="100"/>
    </location>
</feature>
<reference evidence="5" key="1">
    <citation type="journal article" date="2019" name="Int. J. Syst. Evol. Microbiol.">
        <title>The Global Catalogue of Microorganisms (GCM) 10K type strain sequencing project: providing services to taxonomists for standard genome sequencing and annotation.</title>
        <authorList>
            <consortium name="The Broad Institute Genomics Platform"/>
            <consortium name="The Broad Institute Genome Sequencing Center for Infectious Disease"/>
            <person name="Wu L."/>
            <person name="Ma J."/>
        </authorList>
    </citation>
    <scope>NUCLEOTIDE SEQUENCE [LARGE SCALE GENOMIC DNA]</scope>
    <source>
        <strain evidence="5">JCM 17130</strain>
    </source>
</reference>
<name>A0ABW4L324_9MICO</name>
<sequence length="422" mass="43112">MTSMPPAGWYPDPENEGATRWWDGSQWGPAQQAAPEQDGPSGASSADSDADVPGQVPGTGYDPGEYNPAGTGYDPGEYGPASTAHDTTNPYASLQGQDSYQGQQPGAGWAGPTGSQAQGAGDAYGTYGSYDASGNAANPWTQSAPKSRTGLFVGLGAGALVVVVALVFLVVNLLSPSDGGGGGGGGTAEPTGDPATPTETPSSYPASFELEVPEDGEARQDFVIEEPGDYDISVDATNGEDPVATLEGQGGEVARDDDGGDRYNSLISESLEPGTFTLVVTEFGGDALRVRVTIEQTGSSSADPNSADPSEEPSEEPSDGPTGQGSGTVVDEFEADVPADGEFTQEIVIEEGGAYEISVVATNGADPVLDLESEDGETWNDDDGGEGFNSLLEAPLTPGTYTLTITEFHGDALTADVTVTQR</sequence>
<keyword evidence="2" id="KW-1133">Transmembrane helix</keyword>
<feature type="compositionally biased region" description="Low complexity" evidence="1">
    <location>
        <begin position="101"/>
        <end position="114"/>
    </location>
</feature>
<feature type="compositionally biased region" description="Acidic residues" evidence="1">
    <location>
        <begin position="309"/>
        <end position="318"/>
    </location>
</feature>
<feature type="region of interest" description="Disordered" evidence="1">
    <location>
        <begin position="178"/>
        <end position="206"/>
    </location>
</feature>
<dbReference type="Pfam" id="PF10708">
    <property type="entry name" value="DUF2510"/>
    <property type="match status" value="1"/>
</dbReference>
<feature type="compositionally biased region" description="Low complexity" evidence="1">
    <location>
        <begin position="299"/>
        <end position="308"/>
    </location>
</feature>
<feature type="region of interest" description="Disordered" evidence="1">
    <location>
        <begin position="1"/>
        <end position="120"/>
    </location>
</feature>
<feature type="domain" description="DUF2510" evidence="3">
    <location>
        <begin position="7"/>
        <end position="37"/>
    </location>
</feature>